<organism evidence="1 2">
    <name type="scientific">Gracilibacillus pellucidus</name>
    <dbReference type="NCBI Taxonomy" id="3095368"/>
    <lineage>
        <taxon>Bacteria</taxon>
        <taxon>Bacillati</taxon>
        <taxon>Bacillota</taxon>
        <taxon>Bacilli</taxon>
        <taxon>Bacillales</taxon>
        <taxon>Bacillaceae</taxon>
        <taxon>Gracilibacillus</taxon>
    </lineage>
</organism>
<dbReference type="EMBL" id="JAWZSR010000003">
    <property type="protein sequence ID" value="MDX8045706.1"/>
    <property type="molecule type" value="Genomic_DNA"/>
</dbReference>
<evidence type="ECO:0000313" key="2">
    <source>
        <dbReference type="Proteomes" id="UP001277972"/>
    </source>
</evidence>
<sequence>MKKILISLIILSFVINTATPAFANTEVPSTDEINSYEVQEVATNHENDLVQEVLENKDEIVVENTLVTNDFDTSVDVILNKETENIEVHGKVEEDGIVTEVNLDVNLIEFSEEDDIFIAIFTDLETGQQYTYDSTELKASILPAVPVVVGFIVRFGVKQAVKHFGKNTLRQVSKNMAKADSPVWKKLKPFRGKTKTDGSGKKKRYYEWDNTHNDIEVYDNKGKHLGSMDPLTGEMYKGPVRGRTINL</sequence>
<keyword evidence="2" id="KW-1185">Reference proteome</keyword>
<proteinExistence type="predicted"/>
<reference evidence="1" key="1">
    <citation type="submission" date="2023-11" db="EMBL/GenBank/DDBJ databases">
        <title>Gracilibacillus pellucida a moderately halophilic bacterium isolated from saline soil in Xinjiang province.</title>
        <authorList>
            <person name="Zhang Z."/>
            <person name="Tan F."/>
            <person name="Wang Y."/>
            <person name="Xia M."/>
        </authorList>
    </citation>
    <scope>NUCLEOTIDE SEQUENCE</scope>
    <source>
        <strain evidence="1">S3-1-1</strain>
    </source>
</reference>
<comment type="caution">
    <text evidence="1">The sequence shown here is derived from an EMBL/GenBank/DDBJ whole genome shotgun (WGS) entry which is preliminary data.</text>
</comment>
<protein>
    <submittedName>
        <fullName evidence="1">SAR2788 family putative toxin</fullName>
    </submittedName>
</protein>
<accession>A0ACC6M474</accession>
<name>A0ACC6M474_9BACI</name>
<dbReference type="Proteomes" id="UP001277972">
    <property type="component" value="Unassembled WGS sequence"/>
</dbReference>
<gene>
    <name evidence="1" type="ORF">SH601_06855</name>
</gene>
<evidence type="ECO:0000313" key="1">
    <source>
        <dbReference type="EMBL" id="MDX8045706.1"/>
    </source>
</evidence>